<gene>
    <name evidence="3" type="ORF">K6958_01510</name>
</gene>
<dbReference type="EMBL" id="CP082904">
    <property type="protein sequence ID" value="UQY44413.1"/>
    <property type="molecule type" value="Genomic_DNA"/>
</dbReference>
<organism evidence="3 4">
    <name type="scientific">Mixta hanseatica</name>
    <dbReference type="NCBI Taxonomy" id="2872648"/>
    <lineage>
        <taxon>Bacteria</taxon>
        <taxon>Pseudomonadati</taxon>
        <taxon>Pseudomonadota</taxon>
        <taxon>Gammaproteobacteria</taxon>
        <taxon>Enterobacterales</taxon>
        <taxon>Erwiniaceae</taxon>
        <taxon>Mixta</taxon>
    </lineage>
</organism>
<sequence>MAKQQGKWRSGSLSCQRGAVTVEFAFTVMIFLMLVLFVAEMSRLAYVSSVIDLAVSEAAKEAKNSSAGQNGDYCRRFEKRLFEQGGSLWAFLTRKDAVTLHIAYAASLDDMIKHGGSTGDYRSRPLARYQLQYRYHPMFFLLPDIWANNFLNREVIFVQEFERSKFIH</sequence>
<feature type="transmembrane region" description="Helical" evidence="1">
    <location>
        <begin position="20"/>
        <end position="39"/>
    </location>
</feature>
<evidence type="ECO:0000313" key="4">
    <source>
        <dbReference type="Proteomes" id="UP001056635"/>
    </source>
</evidence>
<reference evidence="3" key="1">
    <citation type="submission" date="2021-09" db="EMBL/GenBank/DDBJ databases">
        <title>First case of bloodstream infection caused by Mixta hanseatica sp. nov., a member of the Erwiniaceae family.</title>
        <authorList>
            <person name="Both A."/>
            <person name="Huang J."/>
            <person name="Wenzel P."/>
            <person name="Aepfelbacher M."/>
            <person name="Rohde H."/>
            <person name="Christner M."/>
            <person name="Hentschke M."/>
        </authorList>
    </citation>
    <scope>NUCLEOTIDE SEQUENCE</scope>
    <source>
        <strain evidence="3">X22927</strain>
    </source>
</reference>
<feature type="domain" description="TadE-like" evidence="2">
    <location>
        <begin position="18"/>
        <end position="59"/>
    </location>
</feature>
<evidence type="ECO:0000256" key="1">
    <source>
        <dbReference type="SAM" id="Phobius"/>
    </source>
</evidence>
<accession>A0ABY4R7P0</accession>
<dbReference type="RefSeq" id="WP_249893042.1">
    <property type="nucleotide sequence ID" value="NZ_CP082904.1"/>
</dbReference>
<keyword evidence="1" id="KW-0472">Membrane</keyword>
<keyword evidence="1" id="KW-0812">Transmembrane</keyword>
<keyword evidence="1" id="KW-1133">Transmembrane helix</keyword>
<keyword evidence="4" id="KW-1185">Reference proteome</keyword>
<dbReference type="Pfam" id="PF07811">
    <property type="entry name" value="TadE"/>
    <property type="match status" value="1"/>
</dbReference>
<dbReference type="Proteomes" id="UP001056635">
    <property type="component" value="Chromosome"/>
</dbReference>
<evidence type="ECO:0000259" key="2">
    <source>
        <dbReference type="Pfam" id="PF07811"/>
    </source>
</evidence>
<evidence type="ECO:0000313" key="3">
    <source>
        <dbReference type="EMBL" id="UQY44413.1"/>
    </source>
</evidence>
<name>A0ABY4R7P0_9GAMM</name>
<dbReference type="InterPro" id="IPR012495">
    <property type="entry name" value="TadE-like_dom"/>
</dbReference>
<proteinExistence type="predicted"/>
<protein>
    <submittedName>
        <fullName evidence="3">Pilus assembly protein</fullName>
    </submittedName>
</protein>